<proteinExistence type="predicted"/>
<evidence type="ECO:0000259" key="3">
    <source>
        <dbReference type="SMART" id="SM00894"/>
    </source>
</evidence>
<dbReference type="AlphaFoldDB" id="A0A1F6NAE4"/>
<evidence type="ECO:0000256" key="2">
    <source>
        <dbReference type="SAM" id="Phobius"/>
    </source>
</evidence>
<evidence type="ECO:0000256" key="1">
    <source>
        <dbReference type="SAM" id="MobiDB-lite"/>
    </source>
</evidence>
<feature type="region of interest" description="Disordered" evidence="1">
    <location>
        <begin position="44"/>
        <end position="67"/>
    </location>
</feature>
<accession>A0A1F6NAE4</accession>
<organism evidence="4 5">
    <name type="scientific">Candidatus Magasanikbacteria bacterium RIFCSPLOWO2_02_FULL_44_11</name>
    <dbReference type="NCBI Taxonomy" id="1798689"/>
    <lineage>
        <taxon>Bacteria</taxon>
        <taxon>Candidatus Magasanikiibacteriota</taxon>
    </lineage>
</organism>
<protein>
    <recommendedName>
        <fullName evidence="3">Excalibur calcium-binding domain-containing protein</fullName>
    </recommendedName>
</protein>
<feature type="transmembrane region" description="Helical" evidence="2">
    <location>
        <begin position="20"/>
        <end position="37"/>
    </location>
</feature>
<evidence type="ECO:0000313" key="4">
    <source>
        <dbReference type="EMBL" id="OGH80895.1"/>
    </source>
</evidence>
<gene>
    <name evidence="4" type="ORF">A3I29_00645</name>
</gene>
<keyword evidence="2" id="KW-1133">Transmembrane helix</keyword>
<dbReference type="STRING" id="1798689.A3I29_00645"/>
<dbReference type="EMBL" id="MFQK01000018">
    <property type="protein sequence ID" value="OGH80895.1"/>
    <property type="molecule type" value="Genomic_DNA"/>
</dbReference>
<feature type="domain" description="Excalibur calcium-binding" evidence="3">
    <location>
        <begin position="61"/>
        <end position="101"/>
    </location>
</feature>
<comment type="caution">
    <text evidence="4">The sequence shown here is derived from an EMBL/GenBank/DDBJ whole genome shotgun (WGS) entry which is preliminary data.</text>
</comment>
<keyword evidence="2" id="KW-0472">Membrane</keyword>
<dbReference type="Pfam" id="PF05901">
    <property type="entry name" value="Excalibur"/>
    <property type="match status" value="1"/>
</dbReference>
<dbReference type="SMART" id="SM00894">
    <property type="entry name" value="Excalibur"/>
    <property type="match status" value="1"/>
</dbReference>
<evidence type="ECO:0000313" key="5">
    <source>
        <dbReference type="Proteomes" id="UP000178726"/>
    </source>
</evidence>
<dbReference type="Proteomes" id="UP000178726">
    <property type="component" value="Unassembled WGS sequence"/>
</dbReference>
<name>A0A1F6NAE4_9BACT</name>
<feature type="compositionally biased region" description="Basic and acidic residues" evidence="1">
    <location>
        <begin position="44"/>
        <end position="66"/>
    </location>
</feature>
<sequence>MDFWNFSIVNYMNWLKENWIGVLIWGSIIGGGAWWFFSDFETTSRYDRTDDPPTTRSYESGDRDCTDFSSQSEAQRFFIANGGPSSDLHNLDRDGDGVACETLP</sequence>
<reference evidence="4 5" key="1">
    <citation type="journal article" date="2016" name="Nat. Commun.">
        <title>Thousands of microbial genomes shed light on interconnected biogeochemical processes in an aquifer system.</title>
        <authorList>
            <person name="Anantharaman K."/>
            <person name="Brown C.T."/>
            <person name="Hug L.A."/>
            <person name="Sharon I."/>
            <person name="Castelle C.J."/>
            <person name="Probst A.J."/>
            <person name="Thomas B.C."/>
            <person name="Singh A."/>
            <person name="Wilkins M.J."/>
            <person name="Karaoz U."/>
            <person name="Brodie E.L."/>
            <person name="Williams K.H."/>
            <person name="Hubbard S.S."/>
            <person name="Banfield J.F."/>
        </authorList>
    </citation>
    <scope>NUCLEOTIDE SEQUENCE [LARGE SCALE GENOMIC DNA]</scope>
</reference>
<dbReference type="InterPro" id="IPR008613">
    <property type="entry name" value="Excalibur_Ca-bd_domain"/>
</dbReference>
<keyword evidence="2" id="KW-0812">Transmembrane</keyword>